<evidence type="ECO:0000256" key="6">
    <source>
        <dbReference type="ARBA" id="ARBA00023136"/>
    </source>
</evidence>
<evidence type="ECO:0000313" key="9">
    <source>
        <dbReference type="Proteomes" id="UP000237846"/>
    </source>
</evidence>
<dbReference type="Gene3D" id="3.40.50.300">
    <property type="entry name" value="P-loop containing nucleotide triphosphate hydrolases"/>
    <property type="match status" value="1"/>
</dbReference>
<accession>A0A2T0QA92</accession>
<dbReference type="GO" id="GO:0008643">
    <property type="term" value="P:carbohydrate transport"/>
    <property type="evidence" value="ECO:0007669"/>
    <property type="project" value="InterPro"/>
</dbReference>
<dbReference type="Proteomes" id="UP000237846">
    <property type="component" value="Unassembled WGS sequence"/>
</dbReference>
<dbReference type="Pfam" id="PF00005">
    <property type="entry name" value="ABC_tran"/>
    <property type="match status" value="1"/>
</dbReference>
<dbReference type="Gene3D" id="2.40.50.100">
    <property type="match status" value="1"/>
</dbReference>
<dbReference type="EMBL" id="PVZC01000002">
    <property type="protein sequence ID" value="PRY00808.1"/>
    <property type="molecule type" value="Genomic_DNA"/>
</dbReference>
<keyword evidence="2" id="KW-1003">Cell membrane</keyword>
<dbReference type="GO" id="GO:0016887">
    <property type="term" value="F:ATP hydrolysis activity"/>
    <property type="evidence" value="ECO:0007669"/>
    <property type="project" value="InterPro"/>
</dbReference>
<feature type="domain" description="ABC transporter" evidence="7">
    <location>
        <begin position="4"/>
        <end position="252"/>
    </location>
</feature>
<evidence type="ECO:0000256" key="4">
    <source>
        <dbReference type="ARBA" id="ARBA00022840"/>
    </source>
</evidence>
<dbReference type="Gene3D" id="2.40.50.140">
    <property type="entry name" value="Nucleic acid-binding proteins"/>
    <property type="match status" value="1"/>
</dbReference>
<dbReference type="GO" id="GO:0140359">
    <property type="term" value="F:ABC-type transporter activity"/>
    <property type="evidence" value="ECO:0007669"/>
    <property type="project" value="InterPro"/>
</dbReference>
<keyword evidence="9" id="KW-1185">Reference proteome</keyword>
<dbReference type="RefSeq" id="WP_106242867.1">
    <property type="nucleotide sequence ID" value="NZ_PVZC01000002.1"/>
</dbReference>
<dbReference type="InterPro" id="IPR017871">
    <property type="entry name" value="ABC_transporter-like_CS"/>
</dbReference>
<dbReference type="AlphaFoldDB" id="A0A2T0QA92"/>
<keyword evidence="1" id="KW-0813">Transport</keyword>
<dbReference type="InterPro" id="IPR012340">
    <property type="entry name" value="NA-bd_OB-fold"/>
</dbReference>
<evidence type="ECO:0000256" key="2">
    <source>
        <dbReference type="ARBA" id="ARBA00022475"/>
    </source>
</evidence>
<keyword evidence="4 8" id="KW-0067">ATP-binding</keyword>
<keyword evidence="6" id="KW-0472">Membrane</keyword>
<proteinExistence type="predicted"/>
<dbReference type="PROSITE" id="PS50893">
    <property type="entry name" value="ABC_TRANSPORTER_2"/>
    <property type="match status" value="1"/>
</dbReference>
<dbReference type="SUPFAM" id="SSF50331">
    <property type="entry name" value="MOP-like"/>
    <property type="match status" value="1"/>
</dbReference>
<dbReference type="InterPro" id="IPR047641">
    <property type="entry name" value="ABC_transpr_MalK/UgpC-like"/>
</dbReference>
<dbReference type="GO" id="GO:0055052">
    <property type="term" value="C:ATP-binding cassette (ABC) transporter complex, substrate-binding subunit-containing"/>
    <property type="evidence" value="ECO:0007669"/>
    <property type="project" value="TreeGrafter"/>
</dbReference>
<evidence type="ECO:0000313" key="8">
    <source>
        <dbReference type="EMBL" id="PRY00808.1"/>
    </source>
</evidence>
<evidence type="ECO:0000256" key="3">
    <source>
        <dbReference type="ARBA" id="ARBA00022741"/>
    </source>
</evidence>
<dbReference type="SMART" id="SM00382">
    <property type="entry name" value="AAA"/>
    <property type="match status" value="1"/>
</dbReference>
<keyword evidence="5" id="KW-1278">Translocase</keyword>
<sequence>MPVIHFNGISKRFGDNVVIREFEAEVPDQEFLVLLGPSGCGKSTMLRMIAGLTDITSGELRLDGELVNEKTPKQRNVAFVFQSYALYPHMSVRANIAFPLVMDRFRWWHHIPFVNGFVKRAIMRDPQVAAKVAEVAEMLELTDYLDRRPRALSGGQRQRVAVARALVREPSIYLLDEPLSNLDAKLRTQMRAEISALYQRVGKSFVYVTHDQVEAMTMGTKIIVLNGGVVQQYGTPKEIYDRPANTFVARFIGSPAMNLIPAEAAAGTVRVESGGALELPASDPDRAPQDGALTLGVRAEKVRIRPASEGGPGLEGHVTMVEHLGAETIVGFKFGPAAASGEVGAAASRDLHYARIPGDVVFDFNEPCRIELDLTGASWFDPESGERITGAPVPA</sequence>
<dbReference type="SUPFAM" id="SSF52540">
    <property type="entry name" value="P-loop containing nucleoside triphosphate hydrolases"/>
    <property type="match status" value="1"/>
</dbReference>
<dbReference type="FunFam" id="3.40.50.300:FF:000042">
    <property type="entry name" value="Maltose/maltodextrin ABC transporter, ATP-binding protein"/>
    <property type="match status" value="1"/>
</dbReference>
<dbReference type="GO" id="GO:0005524">
    <property type="term" value="F:ATP binding"/>
    <property type="evidence" value="ECO:0007669"/>
    <property type="project" value="UniProtKB-KW"/>
</dbReference>
<dbReference type="InterPro" id="IPR015855">
    <property type="entry name" value="ABC_transpr_MalK-like"/>
</dbReference>
<dbReference type="CDD" id="cd03301">
    <property type="entry name" value="ABC_MalK_N"/>
    <property type="match status" value="1"/>
</dbReference>
<dbReference type="Pfam" id="PF17912">
    <property type="entry name" value="OB_MalK"/>
    <property type="match status" value="1"/>
</dbReference>
<evidence type="ECO:0000259" key="7">
    <source>
        <dbReference type="PROSITE" id="PS50893"/>
    </source>
</evidence>
<protein>
    <submittedName>
        <fullName evidence="8">Multiple sugar transport system ATP-binding protein</fullName>
    </submittedName>
</protein>
<dbReference type="PROSITE" id="PS00211">
    <property type="entry name" value="ABC_TRANSPORTER_1"/>
    <property type="match status" value="1"/>
</dbReference>
<comment type="caution">
    <text evidence="8">The sequence shown here is derived from an EMBL/GenBank/DDBJ whole genome shotgun (WGS) entry which is preliminary data.</text>
</comment>
<evidence type="ECO:0000256" key="5">
    <source>
        <dbReference type="ARBA" id="ARBA00022967"/>
    </source>
</evidence>
<dbReference type="InterPro" id="IPR003439">
    <property type="entry name" value="ABC_transporter-like_ATP-bd"/>
</dbReference>
<keyword evidence="8" id="KW-0762">Sugar transport</keyword>
<dbReference type="PANTHER" id="PTHR43875">
    <property type="entry name" value="MALTODEXTRIN IMPORT ATP-BINDING PROTEIN MSMX"/>
    <property type="match status" value="1"/>
</dbReference>
<name>A0A2T0QA92_9ACTN</name>
<dbReference type="InterPro" id="IPR008995">
    <property type="entry name" value="Mo/tungstate-bd_C_term_dom"/>
</dbReference>
<evidence type="ECO:0000256" key="1">
    <source>
        <dbReference type="ARBA" id="ARBA00022448"/>
    </source>
</evidence>
<dbReference type="InterPro" id="IPR003593">
    <property type="entry name" value="AAA+_ATPase"/>
</dbReference>
<dbReference type="OrthoDB" id="7838608at2"/>
<organism evidence="8 9">
    <name type="scientific">Allonocardiopsis opalescens</name>
    <dbReference type="NCBI Taxonomy" id="1144618"/>
    <lineage>
        <taxon>Bacteria</taxon>
        <taxon>Bacillati</taxon>
        <taxon>Actinomycetota</taxon>
        <taxon>Actinomycetes</taxon>
        <taxon>Streptosporangiales</taxon>
        <taxon>Allonocardiopsis</taxon>
    </lineage>
</organism>
<gene>
    <name evidence="8" type="ORF">CLV72_102440</name>
</gene>
<reference evidence="8 9" key="1">
    <citation type="submission" date="2018-03" db="EMBL/GenBank/DDBJ databases">
        <title>Genomic Encyclopedia of Archaeal and Bacterial Type Strains, Phase II (KMG-II): from individual species to whole genera.</title>
        <authorList>
            <person name="Goeker M."/>
        </authorList>
    </citation>
    <scope>NUCLEOTIDE SEQUENCE [LARGE SCALE GENOMIC DNA]</scope>
    <source>
        <strain evidence="8 9">DSM 45601</strain>
    </source>
</reference>
<keyword evidence="3" id="KW-0547">Nucleotide-binding</keyword>
<dbReference type="InterPro" id="IPR040582">
    <property type="entry name" value="OB_MalK-like"/>
</dbReference>
<dbReference type="PANTHER" id="PTHR43875:SF15">
    <property type="entry name" value="TREHALOSE IMPORT ATP-BINDING PROTEIN SUGC"/>
    <property type="match status" value="1"/>
</dbReference>
<dbReference type="InterPro" id="IPR027417">
    <property type="entry name" value="P-loop_NTPase"/>
</dbReference>